<dbReference type="InterPro" id="IPR003719">
    <property type="entry name" value="Phenazine_PhzF-like"/>
</dbReference>
<dbReference type="Gene3D" id="3.10.310.10">
    <property type="entry name" value="Diaminopimelate Epimerase, Chain A, domain 1"/>
    <property type="match status" value="2"/>
</dbReference>
<dbReference type="GO" id="GO:0016853">
    <property type="term" value="F:isomerase activity"/>
    <property type="evidence" value="ECO:0007669"/>
    <property type="project" value="UniProtKB-KW"/>
</dbReference>
<protein>
    <submittedName>
        <fullName evidence="3">Phenazine biosynthesis protein PhzF family protein</fullName>
    </submittedName>
</protein>
<dbReference type="PANTHER" id="PTHR13774:SF17">
    <property type="entry name" value="PHENAZINE BIOSYNTHESIS-LIKE DOMAIN-CONTAINING PROTEIN"/>
    <property type="match status" value="1"/>
</dbReference>
<evidence type="ECO:0000313" key="3">
    <source>
        <dbReference type="EMBL" id="OQS01899.1"/>
    </source>
</evidence>
<comment type="similarity">
    <text evidence="1">Belongs to the PhzF family.</text>
</comment>
<dbReference type="STRING" id="74557.A0A1V9ZV98"/>
<dbReference type="SUPFAM" id="SSF54506">
    <property type="entry name" value="Diaminopimelate epimerase-like"/>
    <property type="match status" value="1"/>
</dbReference>
<sequence>CEVALCGHATLATAYTLFELGLCDKSHPGAIQLSFPIAVQEKHSDDWYRDTSHILALVLGVNFADVIAIDHYGSSYICHLNQAAYNTVQPNFTRMMDLSCLAVVITCEAPETSEYDFFSRFFAPKLGVNEDPVTGSAHCALVPYWNRNLPSHPVDFRARQTSARGGDLIVRLDNNRVLITGTAVFTLRGKLIGSIF</sequence>
<keyword evidence="4" id="KW-1185">Reference proteome</keyword>
<evidence type="ECO:0000256" key="1">
    <source>
        <dbReference type="ARBA" id="ARBA00008270"/>
    </source>
</evidence>
<accession>A0A1V9ZV98</accession>
<reference evidence="3 4" key="1">
    <citation type="journal article" date="2014" name="Genome Biol. Evol.">
        <title>The secreted proteins of Achlya hypogyna and Thraustotheca clavata identify the ancestral oomycete secretome and reveal gene acquisitions by horizontal gene transfer.</title>
        <authorList>
            <person name="Misner I."/>
            <person name="Blouin N."/>
            <person name="Leonard G."/>
            <person name="Richards T.A."/>
            <person name="Lane C.E."/>
        </authorList>
    </citation>
    <scope>NUCLEOTIDE SEQUENCE [LARGE SCALE GENOMIC DNA]</scope>
    <source>
        <strain evidence="3 4">ATCC 34112</strain>
    </source>
</reference>
<dbReference type="Proteomes" id="UP000243217">
    <property type="component" value="Unassembled WGS sequence"/>
</dbReference>
<proteinExistence type="inferred from homology"/>
<feature type="non-terminal residue" evidence="3">
    <location>
        <position position="1"/>
    </location>
</feature>
<organism evidence="3 4">
    <name type="scientific">Thraustotheca clavata</name>
    <dbReference type="NCBI Taxonomy" id="74557"/>
    <lineage>
        <taxon>Eukaryota</taxon>
        <taxon>Sar</taxon>
        <taxon>Stramenopiles</taxon>
        <taxon>Oomycota</taxon>
        <taxon>Saprolegniomycetes</taxon>
        <taxon>Saprolegniales</taxon>
        <taxon>Achlyaceae</taxon>
        <taxon>Thraustotheca</taxon>
    </lineage>
</organism>
<name>A0A1V9ZV98_9STRA</name>
<dbReference type="PANTHER" id="PTHR13774">
    <property type="entry name" value="PHENAZINE BIOSYNTHESIS PROTEIN"/>
    <property type="match status" value="1"/>
</dbReference>
<dbReference type="GO" id="GO:0005737">
    <property type="term" value="C:cytoplasm"/>
    <property type="evidence" value="ECO:0007669"/>
    <property type="project" value="TreeGrafter"/>
</dbReference>
<dbReference type="EMBL" id="JNBS01001340">
    <property type="protein sequence ID" value="OQS01899.1"/>
    <property type="molecule type" value="Genomic_DNA"/>
</dbReference>
<evidence type="ECO:0000256" key="2">
    <source>
        <dbReference type="ARBA" id="ARBA00023235"/>
    </source>
</evidence>
<dbReference type="OrthoDB" id="75169at2759"/>
<keyword evidence="2" id="KW-0413">Isomerase</keyword>
<gene>
    <name evidence="3" type="ORF">THRCLA_05667</name>
</gene>
<dbReference type="Pfam" id="PF02567">
    <property type="entry name" value="PhzC-PhzF"/>
    <property type="match status" value="1"/>
</dbReference>
<evidence type="ECO:0000313" key="4">
    <source>
        <dbReference type="Proteomes" id="UP000243217"/>
    </source>
</evidence>
<comment type="caution">
    <text evidence="3">The sequence shown here is derived from an EMBL/GenBank/DDBJ whole genome shotgun (WGS) entry which is preliminary data.</text>
</comment>
<feature type="non-terminal residue" evidence="3">
    <location>
        <position position="196"/>
    </location>
</feature>
<dbReference type="AlphaFoldDB" id="A0A1V9ZV98"/>